<keyword evidence="1" id="KW-0862">Zinc</keyword>
<accession>A0A7S3QKS5</accession>
<dbReference type="Gene3D" id="2.30.30.380">
    <property type="entry name" value="Zn-finger domain of Sec23/24"/>
    <property type="match status" value="1"/>
</dbReference>
<keyword evidence="1" id="KW-0653">Protein transport</keyword>
<dbReference type="GO" id="GO:0030127">
    <property type="term" value="C:COPII vesicle coat"/>
    <property type="evidence" value="ECO:0007669"/>
    <property type="project" value="InterPro"/>
</dbReference>
<dbReference type="GO" id="GO:0090110">
    <property type="term" value="P:COPII-coated vesicle cargo loading"/>
    <property type="evidence" value="ECO:0007669"/>
    <property type="project" value="TreeGrafter"/>
</dbReference>
<dbReference type="GO" id="GO:0006886">
    <property type="term" value="P:intracellular protein transport"/>
    <property type="evidence" value="ECO:0007669"/>
    <property type="project" value="InterPro"/>
</dbReference>
<dbReference type="EMBL" id="HBIP01000640">
    <property type="protein sequence ID" value="CAE0485233.1"/>
    <property type="molecule type" value="Transcribed_RNA"/>
</dbReference>
<keyword evidence="1" id="KW-0256">Endoplasmic reticulum</keyword>
<keyword evidence="1" id="KW-0472">Membrane</keyword>
<feature type="region of interest" description="Disordered" evidence="2">
    <location>
        <begin position="252"/>
        <end position="272"/>
    </location>
</feature>
<dbReference type="GO" id="GO:0005096">
    <property type="term" value="F:GTPase activator activity"/>
    <property type="evidence" value="ECO:0007669"/>
    <property type="project" value="TreeGrafter"/>
</dbReference>
<protein>
    <recommendedName>
        <fullName evidence="1">Protein transport protein SEC23</fullName>
    </recommendedName>
</protein>
<dbReference type="GO" id="GO:0005789">
    <property type="term" value="C:endoplasmic reticulum membrane"/>
    <property type="evidence" value="ECO:0007669"/>
    <property type="project" value="UniProtKB-SubCell"/>
</dbReference>
<gene>
    <name evidence="3" type="ORF">DTER00134_LOCUS272</name>
</gene>
<keyword evidence="1" id="KW-0479">Metal-binding</keyword>
<sequence length="848" mass="89113">MFTTSSTVVGLRAFANNCGVPLAAQLDVQPSEDIPKVIRSPSPPRCRNCRAFWSQYCMVNLQRQMWHCACCGVGNISKSALANPDPTSYPELYNDTVEYRVLHQDGLQRPGARKHIVVAVDATMDAALLHNLQKAVLQTLESELEPDTLVSAIAFDGSVAVLDLASGRHQVPSLVLSGSTPLDQAGRDALAQQPGLVFSAEHRHCADRLAAALSSIRPFETDKPMRSRSRCLAVAVEAGLELLGKSVAGSQTLEPHAEGPHTLKHTGSQPQLAPGSRLLVFMGGPITKGPGTWPLDVVDGLEKPSKAQQKQMKEDEVHMIRLASAAGLLGVGIDVFLGAEAGVNIPLLAHLVDGSQGGQLHLQRGFGLSFGPALKACLSSCLGVRGTLDVFCSGGLRLAQCMGALDEQEKLGAPTSPPGPWLSPSACYVGNIVAGRGIVARFELTQDLPSSEPDKPSFAHLQVVLYYHDLRTSELVARVSSKRLEVVSRASQFLRSVNAPVAAIAAAKRLALDAHSSGALGGDPKKLESARLAVCAQVSLIAARLGKDVQVSSGLLGIGARKEKQWPTDLLPLAHGLYNLQRSRMLAAPLPPPHAVHPNERLLLMLQLLAAGRASAEAQVLPGLYALLPEQQGPPAETKEQVQAVSGAAPQSPSVQPQQAQAGGQSGAIQGMTKPVLVNVGAPFDVVGMAALQAGSMDDQPKIPPLLLDAGPTQLLCTGCKDDTCKAAEVALAAAARASRAPQLLMVRPATPPAPTASEPEQQGPGCCDAVGEAEFLAALQPVCQDAWQQQQEQLHHASSSLAGMIIQGRDMAALSEAAAKQLAGLSSPSFLQWGKGMGIALLPTQEQ</sequence>
<evidence type="ECO:0000256" key="1">
    <source>
        <dbReference type="RuleBase" id="RU365030"/>
    </source>
</evidence>
<organism evidence="3">
    <name type="scientific">Dunaliella tertiolecta</name>
    <name type="common">Green alga</name>
    <dbReference type="NCBI Taxonomy" id="3047"/>
    <lineage>
        <taxon>Eukaryota</taxon>
        <taxon>Viridiplantae</taxon>
        <taxon>Chlorophyta</taxon>
        <taxon>core chlorophytes</taxon>
        <taxon>Chlorophyceae</taxon>
        <taxon>CS clade</taxon>
        <taxon>Chlamydomonadales</taxon>
        <taxon>Dunaliellaceae</taxon>
        <taxon>Dunaliella</taxon>
    </lineage>
</organism>
<dbReference type="SUPFAM" id="SSF53300">
    <property type="entry name" value="vWA-like"/>
    <property type="match status" value="1"/>
</dbReference>
<keyword evidence="1" id="KW-0813">Transport</keyword>
<comment type="function">
    <text evidence="1">Component of the coat protein complex II (COPII) which promotes the formation of transport vesicles from the endoplasmic reticulum (ER). The coat has two main functions, the physical deformation of the endoplasmic reticulum membrane into vesicles and the selection of cargo molecules.</text>
</comment>
<dbReference type="Gene3D" id="3.40.50.410">
    <property type="entry name" value="von Willebrand factor, type A domain"/>
    <property type="match status" value="1"/>
</dbReference>
<name>A0A7S3QKS5_DUNTE</name>
<reference evidence="3" key="1">
    <citation type="submission" date="2021-01" db="EMBL/GenBank/DDBJ databases">
        <authorList>
            <person name="Corre E."/>
            <person name="Pelletier E."/>
            <person name="Niang G."/>
            <person name="Scheremetjew M."/>
            <person name="Finn R."/>
            <person name="Kale V."/>
            <person name="Holt S."/>
            <person name="Cochrane G."/>
            <person name="Meng A."/>
            <person name="Brown T."/>
            <person name="Cohen L."/>
        </authorList>
    </citation>
    <scope>NUCLEOTIDE SEQUENCE</scope>
    <source>
        <strain evidence="3">CCMP1320</strain>
    </source>
</reference>
<feature type="compositionally biased region" description="Low complexity" evidence="2">
    <location>
        <begin position="646"/>
        <end position="667"/>
    </location>
</feature>
<dbReference type="PANTHER" id="PTHR11141:SF6">
    <property type="entry name" value="PROTEIN TRANSPORT PROTEIN SEC23 A"/>
    <property type="match status" value="1"/>
</dbReference>
<dbReference type="InterPro" id="IPR037364">
    <property type="entry name" value="Sec23"/>
</dbReference>
<feature type="region of interest" description="Disordered" evidence="2">
    <location>
        <begin position="635"/>
        <end position="667"/>
    </location>
</feature>
<evidence type="ECO:0000256" key="2">
    <source>
        <dbReference type="SAM" id="MobiDB-lite"/>
    </source>
</evidence>
<dbReference type="SUPFAM" id="SSF82919">
    <property type="entry name" value="Zn-finger domain of Sec23/24"/>
    <property type="match status" value="1"/>
</dbReference>
<comment type="subcellular location">
    <subcellularLocation>
        <location evidence="1">Cytoplasmic vesicle</location>
        <location evidence="1">COPII-coated vesicle membrane</location>
        <topology evidence="1">Peripheral membrane protein</topology>
        <orientation evidence="1">Cytoplasmic side</orientation>
    </subcellularLocation>
    <subcellularLocation>
        <location evidence="1">Endoplasmic reticulum membrane</location>
        <topology evidence="1">Peripheral membrane protein</topology>
        <orientation evidence="1">Cytoplasmic side</orientation>
    </subcellularLocation>
</comment>
<keyword evidence="1" id="KW-0963">Cytoplasm</keyword>
<dbReference type="PANTHER" id="PTHR11141">
    <property type="entry name" value="PROTEIN TRANSPORT PROTEIN SEC23"/>
    <property type="match status" value="1"/>
</dbReference>
<keyword evidence="1" id="KW-0931">ER-Golgi transport</keyword>
<dbReference type="GO" id="GO:0070971">
    <property type="term" value="C:endoplasmic reticulum exit site"/>
    <property type="evidence" value="ECO:0007669"/>
    <property type="project" value="TreeGrafter"/>
</dbReference>
<dbReference type="AlphaFoldDB" id="A0A7S3QKS5"/>
<proteinExistence type="inferred from homology"/>
<dbReference type="InterPro" id="IPR036174">
    <property type="entry name" value="Znf_Sec23_Sec24_sf"/>
</dbReference>
<comment type="similarity">
    <text evidence="1">Belongs to the SEC23/SEC24 family. SEC23 subfamily.</text>
</comment>
<keyword evidence="1" id="KW-0968">Cytoplasmic vesicle</keyword>
<dbReference type="InterPro" id="IPR036465">
    <property type="entry name" value="vWFA_dom_sf"/>
</dbReference>
<dbReference type="GO" id="GO:0008270">
    <property type="term" value="F:zinc ion binding"/>
    <property type="evidence" value="ECO:0007669"/>
    <property type="project" value="InterPro"/>
</dbReference>
<evidence type="ECO:0000313" key="3">
    <source>
        <dbReference type="EMBL" id="CAE0485233.1"/>
    </source>
</evidence>